<evidence type="ECO:0000313" key="2">
    <source>
        <dbReference type="EMBL" id="KDQ53282.1"/>
    </source>
</evidence>
<feature type="compositionally biased region" description="Polar residues" evidence="1">
    <location>
        <begin position="49"/>
        <end position="59"/>
    </location>
</feature>
<keyword evidence="3" id="KW-1185">Reference proteome</keyword>
<evidence type="ECO:0000256" key="1">
    <source>
        <dbReference type="SAM" id="MobiDB-lite"/>
    </source>
</evidence>
<sequence length="166" mass="17451">MGGDEGRVNGEKQGEIGITTRLTSPEPSLAGDISSPSHLVPPNVLITHPSRSSTLSPTRGSGLKPEHHPVAVLGLTRTRLDSLISTFSKQPTPAPAGSSLVPASKESDKGKELQDEIAAFKQTLVDRALKVQTLDGQMSHLSTQGSHFEGFVVTPDASFAKSSDIC</sequence>
<gene>
    <name evidence="2" type="ORF">JAAARDRAFT_209987</name>
</gene>
<proteinExistence type="predicted"/>
<name>A0A067PPQ9_9AGAM</name>
<dbReference type="HOGENOM" id="CLU_1602977_0_0_1"/>
<protein>
    <submittedName>
        <fullName evidence="2">Uncharacterized protein</fullName>
    </submittedName>
</protein>
<organism evidence="2 3">
    <name type="scientific">Jaapia argillacea MUCL 33604</name>
    <dbReference type="NCBI Taxonomy" id="933084"/>
    <lineage>
        <taxon>Eukaryota</taxon>
        <taxon>Fungi</taxon>
        <taxon>Dikarya</taxon>
        <taxon>Basidiomycota</taxon>
        <taxon>Agaricomycotina</taxon>
        <taxon>Agaricomycetes</taxon>
        <taxon>Agaricomycetidae</taxon>
        <taxon>Jaapiales</taxon>
        <taxon>Jaapiaceae</taxon>
        <taxon>Jaapia</taxon>
    </lineage>
</organism>
<evidence type="ECO:0000313" key="3">
    <source>
        <dbReference type="Proteomes" id="UP000027265"/>
    </source>
</evidence>
<dbReference type="InParanoid" id="A0A067PPQ9"/>
<dbReference type="Proteomes" id="UP000027265">
    <property type="component" value="Unassembled WGS sequence"/>
</dbReference>
<reference evidence="3" key="1">
    <citation type="journal article" date="2014" name="Proc. Natl. Acad. Sci. U.S.A.">
        <title>Extensive sampling of basidiomycete genomes demonstrates inadequacy of the white-rot/brown-rot paradigm for wood decay fungi.</title>
        <authorList>
            <person name="Riley R."/>
            <person name="Salamov A.A."/>
            <person name="Brown D.W."/>
            <person name="Nagy L.G."/>
            <person name="Floudas D."/>
            <person name="Held B.W."/>
            <person name="Levasseur A."/>
            <person name="Lombard V."/>
            <person name="Morin E."/>
            <person name="Otillar R."/>
            <person name="Lindquist E.A."/>
            <person name="Sun H."/>
            <person name="LaButti K.M."/>
            <person name="Schmutz J."/>
            <person name="Jabbour D."/>
            <person name="Luo H."/>
            <person name="Baker S.E."/>
            <person name="Pisabarro A.G."/>
            <person name="Walton J.D."/>
            <person name="Blanchette R.A."/>
            <person name="Henrissat B."/>
            <person name="Martin F."/>
            <person name="Cullen D."/>
            <person name="Hibbett D.S."/>
            <person name="Grigoriev I.V."/>
        </authorList>
    </citation>
    <scope>NUCLEOTIDE SEQUENCE [LARGE SCALE GENOMIC DNA]</scope>
    <source>
        <strain evidence="3">MUCL 33604</strain>
    </source>
</reference>
<feature type="region of interest" description="Disordered" evidence="1">
    <location>
        <begin position="87"/>
        <end position="110"/>
    </location>
</feature>
<feature type="region of interest" description="Disordered" evidence="1">
    <location>
        <begin position="1"/>
        <end position="68"/>
    </location>
</feature>
<feature type="compositionally biased region" description="Basic and acidic residues" evidence="1">
    <location>
        <begin position="1"/>
        <end position="14"/>
    </location>
</feature>
<accession>A0A067PPQ9</accession>
<dbReference type="AlphaFoldDB" id="A0A067PPQ9"/>
<dbReference type="EMBL" id="KL197734">
    <property type="protein sequence ID" value="KDQ53282.1"/>
    <property type="molecule type" value="Genomic_DNA"/>
</dbReference>